<reference evidence="2 3" key="1">
    <citation type="submission" date="2018-11" db="EMBL/GenBank/DDBJ databases">
        <title>The draft genome sequence of Amphritea balenae JAMM 1525T.</title>
        <authorList>
            <person name="Fang Z."/>
            <person name="Zhang Y."/>
            <person name="Han X."/>
        </authorList>
    </citation>
    <scope>NUCLEOTIDE SEQUENCE [LARGE SCALE GENOMIC DNA]</scope>
    <source>
        <strain evidence="2 3">JAMM 1525</strain>
    </source>
</reference>
<name>A0A3P1SJF4_9GAMM</name>
<dbReference type="AlphaFoldDB" id="A0A3P1SJF4"/>
<dbReference type="Proteomes" id="UP000267535">
    <property type="component" value="Unassembled WGS sequence"/>
</dbReference>
<gene>
    <name evidence="2" type="ORF">EHS89_20195</name>
</gene>
<comment type="caution">
    <text evidence="2">The sequence shown here is derived from an EMBL/GenBank/DDBJ whole genome shotgun (WGS) entry which is preliminary data.</text>
</comment>
<evidence type="ECO:0000313" key="3">
    <source>
        <dbReference type="Proteomes" id="UP000267535"/>
    </source>
</evidence>
<evidence type="ECO:0000256" key="1">
    <source>
        <dbReference type="SAM" id="Phobius"/>
    </source>
</evidence>
<sequence length="128" mass="15217">MERTIPEQDKFDLQQNYRRYLKFQDKYDAANTTLKGAKASRVWLAGLASLLFSFGSEFFLGASFALFALYFYRIATAWYDSFQIDEGREELLRWFATNDLRFEGRILYFREDQLLENPLDPFADEIYV</sequence>
<organism evidence="2 3">
    <name type="scientific">Amphritea balenae</name>
    <dbReference type="NCBI Taxonomy" id="452629"/>
    <lineage>
        <taxon>Bacteria</taxon>
        <taxon>Pseudomonadati</taxon>
        <taxon>Pseudomonadota</taxon>
        <taxon>Gammaproteobacteria</taxon>
        <taxon>Oceanospirillales</taxon>
        <taxon>Oceanospirillaceae</taxon>
        <taxon>Amphritea</taxon>
    </lineage>
</organism>
<proteinExistence type="predicted"/>
<dbReference type="RefSeq" id="WP_124927984.1">
    <property type="nucleotide sequence ID" value="NZ_BMOH01000001.1"/>
</dbReference>
<keyword evidence="1" id="KW-0472">Membrane</keyword>
<dbReference type="OrthoDB" id="6089249at2"/>
<protein>
    <submittedName>
        <fullName evidence="2">Uncharacterized protein</fullName>
    </submittedName>
</protein>
<keyword evidence="1" id="KW-0812">Transmembrane</keyword>
<keyword evidence="3" id="KW-1185">Reference proteome</keyword>
<evidence type="ECO:0000313" key="2">
    <source>
        <dbReference type="EMBL" id="RRC96875.1"/>
    </source>
</evidence>
<accession>A0A3P1SJF4</accession>
<keyword evidence="1" id="KW-1133">Transmembrane helix</keyword>
<dbReference type="EMBL" id="RQXV01000016">
    <property type="protein sequence ID" value="RRC96875.1"/>
    <property type="molecule type" value="Genomic_DNA"/>
</dbReference>
<feature type="transmembrane region" description="Helical" evidence="1">
    <location>
        <begin position="42"/>
        <end position="72"/>
    </location>
</feature>